<evidence type="ECO:0000256" key="1">
    <source>
        <dbReference type="ARBA" id="ARBA00004948"/>
    </source>
</evidence>
<evidence type="ECO:0000313" key="5">
    <source>
        <dbReference type="Proteomes" id="UP000317624"/>
    </source>
</evidence>
<dbReference type="GO" id="GO:0004789">
    <property type="term" value="F:thiamine-phosphate diphosphorylase activity"/>
    <property type="evidence" value="ECO:0007669"/>
    <property type="project" value="TreeGrafter"/>
</dbReference>
<dbReference type="GO" id="GO:0005737">
    <property type="term" value="C:cytoplasm"/>
    <property type="evidence" value="ECO:0007669"/>
    <property type="project" value="TreeGrafter"/>
</dbReference>
<dbReference type="Gene3D" id="3.20.20.70">
    <property type="entry name" value="Aldolase class I"/>
    <property type="match status" value="1"/>
</dbReference>
<dbReference type="GO" id="GO:0009228">
    <property type="term" value="P:thiamine biosynthetic process"/>
    <property type="evidence" value="ECO:0007669"/>
    <property type="project" value="UniProtKB-KW"/>
</dbReference>
<keyword evidence="2" id="KW-0784">Thiamine biosynthesis</keyword>
<dbReference type="PANTHER" id="PTHR20857">
    <property type="entry name" value="THIAMINE-PHOSPHATE PYROPHOSPHORYLASE"/>
    <property type="match status" value="1"/>
</dbReference>
<dbReference type="InterPro" id="IPR036206">
    <property type="entry name" value="ThiamineP_synth_sf"/>
</dbReference>
<dbReference type="OrthoDB" id="194683at2"/>
<name>A0A558BUE1_9BACT</name>
<feature type="domain" description="Thiamine phosphate synthase/TenI" evidence="3">
    <location>
        <begin position="21"/>
        <end position="191"/>
    </location>
</feature>
<protein>
    <submittedName>
        <fullName evidence="4">Thiamine phosphate synthase</fullName>
    </submittedName>
</protein>
<dbReference type="Proteomes" id="UP000317624">
    <property type="component" value="Unassembled WGS sequence"/>
</dbReference>
<keyword evidence="5" id="KW-1185">Reference proteome</keyword>
<dbReference type="InterPro" id="IPR013785">
    <property type="entry name" value="Aldolase_TIM"/>
</dbReference>
<dbReference type="InterPro" id="IPR022998">
    <property type="entry name" value="ThiamineP_synth_TenI"/>
</dbReference>
<evidence type="ECO:0000256" key="2">
    <source>
        <dbReference type="ARBA" id="ARBA00022977"/>
    </source>
</evidence>
<dbReference type="PANTHER" id="PTHR20857:SF15">
    <property type="entry name" value="THIAMINE-PHOSPHATE SYNTHASE"/>
    <property type="match status" value="1"/>
</dbReference>
<evidence type="ECO:0000259" key="3">
    <source>
        <dbReference type="Pfam" id="PF02581"/>
    </source>
</evidence>
<dbReference type="Pfam" id="PF02581">
    <property type="entry name" value="TMP-TENI"/>
    <property type="match status" value="1"/>
</dbReference>
<sequence>MAAVSTPFQLVLLSAPTAQPDEPRILTELLAQGLGRLHLRKPDWTAAQLEALIQALPSQVYPRLVLHGHPQLVQQYRLGGLHLTGSQRAAAQRRPRLLPGQTLSTSFHSLAKINQHRRRYNYVFLSPIFNSLSKVGYAGNFDLGELRRFFHAQAARPGYHPPVLALGGIEAHNISLVQQVGFAGAAVLGAVWQSADPVAAFLALRGS</sequence>
<dbReference type="SUPFAM" id="SSF51391">
    <property type="entry name" value="Thiamin phosphate synthase"/>
    <property type="match status" value="1"/>
</dbReference>
<organism evidence="4 5">
    <name type="scientific">Hymenobacter setariae</name>
    <dbReference type="NCBI Taxonomy" id="2594794"/>
    <lineage>
        <taxon>Bacteria</taxon>
        <taxon>Pseudomonadati</taxon>
        <taxon>Bacteroidota</taxon>
        <taxon>Cytophagia</taxon>
        <taxon>Cytophagales</taxon>
        <taxon>Hymenobacteraceae</taxon>
        <taxon>Hymenobacter</taxon>
    </lineage>
</organism>
<reference evidence="4 5" key="1">
    <citation type="submission" date="2019-07" db="EMBL/GenBank/DDBJ databases">
        <title>Hymenobacter sp. straun FUR1 Genome sequencing and assembly.</title>
        <authorList>
            <person name="Chhetri G."/>
        </authorList>
    </citation>
    <scope>NUCLEOTIDE SEQUENCE [LARGE SCALE GENOMIC DNA]</scope>
    <source>
        <strain evidence="4 5">Fur1</strain>
    </source>
</reference>
<accession>A0A558BUE1</accession>
<dbReference type="AlphaFoldDB" id="A0A558BUE1"/>
<comment type="pathway">
    <text evidence="1">Cofactor biosynthesis; thiamine diphosphate biosynthesis.</text>
</comment>
<proteinExistence type="predicted"/>
<evidence type="ECO:0000313" key="4">
    <source>
        <dbReference type="EMBL" id="TVT40138.1"/>
    </source>
</evidence>
<dbReference type="EMBL" id="VMRJ01000003">
    <property type="protein sequence ID" value="TVT40138.1"/>
    <property type="molecule type" value="Genomic_DNA"/>
</dbReference>
<dbReference type="CDD" id="cd00564">
    <property type="entry name" value="TMP_TenI"/>
    <property type="match status" value="1"/>
</dbReference>
<comment type="caution">
    <text evidence="4">The sequence shown here is derived from an EMBL/GenBank/DDBJ whole genome shotgun (WGS) entry which is preliminary data.</text>
</comment>
<gene>
    <name evidence="4" type="ORF">FNT36_11610</name>
</gene>